<protein>
    <recommendedName>
        <fullName evidence="4">Transmembrane protein</fullName>
    </recommendedName>
</protein>
<sequence>MRQRHPARTPSPDSPPDPRLLRCVRHAALAGLAMVLVWPAARGSSTWLGWMPLWVLGMPLVAWWSLLRFPLPRWPRRRVQARRRGTRTVRTA</sequence>
<keyword evidence="3" id="KW-1185">Reference proteome</keyword>
<proteinExistence type="predicted"/>
<dbReference type="RefSeq" id="WP_057508886.1">
    <property type="nucleotide sequence ID" value="NZ_JANUEG010000003.1"/>
</dbReference>
<dbReference type="EMBL" id="LDJK01000055">
    <property type="protein sequence ID" value="KRG73135.1"/>
    <property type="molecule type" value="Genomic_DNA"/>
</dbReference>
<name>A0A0R0CTP1_9GAMM</name>
<dbReference type="AlphaFoldDB" id="A0A0R0CTP1"/>
<keyword evidence="1" id="KW-0812">Transmembrane</keyword>
<dbReference type="PATRIC" id="fig|517011.3.peg.2344"/>
<reference evidence="2 3" key="1">
    <citation type="submission" date="2015-05" db="EMBL/GenBank/DDBJ databases">
        <title>Genome sequencing and analysis of members of genus Stenotrophomonas.</title>
        <authorList>
            <person name="Patil P.P."/>
            <person name="Midha S."/>
            <person name="Patil P.B."/>
        </authorList>
    </citation>
    <scope>NUCLEOTIDE SEQUENCE [LARGE SCALE GENOMIC DNA]</scope>
    <source>
        <strain evidence="2 3">DSM 21508</strain>
    </source>
</reference>
<evidence type="ECO:0000313" key="3">
    <source>
        <dbReference type="Proteomes" id="UP000051386"/>
    </source>
</evidence>
<accession>A0A0R0CTP1</accession>
<comment type="caution">
    <text evidence="2">The sequence shown here is derived from an EMBL/GenBank/DDBJ whole genome shotgun (WGS) entry which is preliminary data.</text>
</comment>
<keyword evidence="1" id="KW-1133">Transmembrane helix</keyword>
<feature type="transmembrane region" description="Helical" evidence="1">
    <location>
        <begin position="47"/>
        <end position="67"/>
    </location>
</feature>
<organism evidence="2 3">
    <name type="scientific">Stenotrophomonas chelatiphaga</name>
    <dbReference type="NCBI Taxonomy" id="517011"/>
    <lineage>
        <taxon>Bacteria</taxon>
        <taxon>Pseudomonadati</taxon>
        <taxon>Pseudomonadota</taxon>
        <taxon>Gammaproteobacteria</taxon>
        <taxon>Lysobacterales</taxon>
        <taxon>Lysobacteraceae</taxon>
        <taxon>Stenotrophomonas</taxon>
    </lineage>
</organism>
<evidence type="ECO:0000313" key="2">
    <source>
        <dbReference type="EMBL" id="KRG73135.1"/>
    </source>
</evidence>
<dbReference type="Proteomes" id="UP000051386">
    <property type="component" value="Unassembled WGS sequence"/>
</dbReference>
<gene>
    <name evidence="2" type="ORF">ABB28_12210</name>
</gene>
<keyword evidence="1" id="KW-0472">Membrane</keyword>
<evidence type="ECO:0000256" key="1">
    <source>
        <dbReference type="SAM" id="Phobius"/>
    </source>
</evidence>
<evidence type="ECO:0008006" key="4">
    <source>
        <dbReference type="Google" id="ProtNLM"/>
    </source>
</evidence>
<feature type="transmembrane region" description="Helical" evidence="1">
    <location>
        <begin position="20"/>
        <end position="41"/>
    </location>
</feature>